<protein>
    <recommendedName>
        <fullName evidence="11">ATP-dependent DNA helicase</fullName>
        <ecNumber evidence="11">5.6.2.4</ecNumber>
    </recommendedName>
</protein>
<dbReference type="CDD" id="cd17932">
    <property type="entry name" value="DEXQc_UvrD"/>
    <property type="match status" value="1"/>
</dbReference>
<dbReference type="GO" id="GO:0000725">
    <property type="term" value="P:recombinational repair"/>
    <property type="evidence" value="ECO:0007669"/>
    <property type="project" value="TreeGrafter"/>
</dbReference>
<dbReference type="FunFam" id="1.10.486.10:FF:000003">
    <property type="entry name" value="ATP-dependent DNA helicase"/>
    <property type="match status" value="1"/>
</dbReference>
<organism evidence="14 15">
    <name type="scientific">Pelotomaculum thermopropionicum (strain DSM 13744 / JCM 10971 / SI)</name>
    <dbReference type="NCBI Taxonomy" id="370438"/>
    <lineage>
        <taxon>Bacteria</taxon>
        <taxon>Bacillati</taxon>
        <taxon>Bacillota</taxon>
        <taxon>Clostridia</taxon>
        <taxon>Eubacteriales</taxon>
        <taxon>Desulfotomaculaceae</taxon>
        <taxon>Pelotomaculum</taxon>
    </lineage>
</organism>
<dbReference type="PANTHER" id="PTHR11070:SF2">
    <property type="entry name" value="ATP-DEPENDENT DNA HELICASE SRS2"/>
    <property type="match status" value="1"/>
</dbReference>
<evidence type="ECO:0000256" key="4">
    <source>
        <dbReference type="ARBA" id="ARBA00022806"/>
    </source>
</evidence>
<dbReference type="GO" id="GO:0009314">
    <property type="term" value="P:response to radiation"/>
    <property type="evidence" value="ECO:0007669"/>
    <property type="project" value="UniProtKB-ARBA"/>
</dbReference>
<keyword evidence="2 10" id="KW-0547">Nucleotide-binding</keyword>
<dbReference type="KEGG" id="pth:PTH_2529"/>
<dbReference type="EMBL" id="AP009389">
    <property type="protein sequence ID" value="BAF60710.1"/>
    <property type="molecule type" value="Genomic_DNA"/>
</dbReference>
<dbReference type="GO" id="GO:0005524">
    <property type="term" value="F:ATP binding"/>
    <property type="evidence" value="ECO:0007669"/>
    <property type="project" value="UniProtKB-UniRule"/>
</dbReference>
<dbReference type="PROSITE" id="PS51217">
    <property type="entry name" value="UVRD_HELICASE_CTER"/>
    <property type="match status" value="1"/>
</dbReference>
<dbReference type="NCBIfam" id="TIGR01073">
    <property type="entry name" value="pcrA"/>
    <property type="match status" value="1"/>
</dbReference>
<evidence type="ECO:0000256" key="6">
    <source>
        <dbReference type="ARBA" id="ARBA00023125"/>
    </source>
</evidence>
<dbReference type="Pfam" id="PF13361">
    <property type="entry name" value="UvrD_C"/>
    <property type="match status" value="1"/>
</dbReference>
<dbReference type="FunFam" id="1.10.10.160:FF:000001">
    <property type="entry name" value="ATP-dependent DNA helicase"/>
    <property type="match status" value="1"/>
</dbReference>
<dbReference type="SUPFAM" id="SSF52540">
    <property type="entry name" value="P-loop containing nucleoside triphosphate hydrolases"/>
    <property type="match status" value="1"/>
</dbReference>
<keyword evidence="3 10" id="KW-0378">Hydrolase</keyword>
<dbReference type="AlphaFoldDB" id="A5CZ70"/>
<dbReference type="GO" id="GO:0016887">
    <property type="term" value="F:ATP hydrolysis activity"/>
    <property type="evidence" value="ECO:0007669"/>
    <property type="project" value="RHEA"/>
</dbReference>
<keyword evidence="4 10" id="KW-0347">Helicase</keyword>
<dbReference type="GO" id="GO:0005829">
    <property type="term" value="C:cytosol"/>
    <property type="evidence" value="ECO:0007669"/>
    <property type="project" value="TreeGrafter"/>
</dbReference>
<feature type="domain" description="UvrD-like helicase ATP-binding" evidence="12">
    <location>
        <begin position="5"/>
        <end position="284"/>
    </location>
</feature>
<evidence type="ECO:0000313" key="14">
    <source>
        <dbReference type="EMBL" id="BAF60710.1"/>
    </source>
</evidence>
<evidence type="ECO:0000256" key="8">
    <source>
        <dbReference type="ARBA" id="ARBA00034617"/>
    </source>
</evidence>
<dbReference type="InterPro" id="IPR014017">
    <property type="entry name" value="DNA_helicase_UvrD-like_C"/>
</dbReference>
<dbReference type="Pfam" id="PF00580">
    <property type="entry name" value="UvrD-helicase"/>
    <property type="match status" value="1"/>
</dbReference>
<dbReference type="GO" id="GO:0003677">
    <property type="term" value="F:DNA binding"/>
    <property type="evidence" value="ECO:0007669"/>
    <property type="project" value="UniProtKB-KW"/>
</dbReference>
<dbReference type="Gene3D" id="1.10.486.10">
    <property type="entry name" value="PCRA, domain 4"/>
    <property type="match status" value="1"/>
</dbReference>
<evidence type="ECO:0000313" key="15">
    <source>
        <dbReference type="Proteomes" id="UP000006556"/>
    </source>
</evidence>
<dbReference type="CDD" id="cd18807">
    <property type="entry name" value="SF1_C_UvrD"/>
    <property type="match status" value="1"/>
</dbReference>
<evidence type="ECO:0000256" key="9">
    <source>
        <dbReference type="ARBA" id="ARBA00048988"/>
    </source>
</evidence>
<dbReference type="PANTHER" id="PTHR11070">
    <property type="entry name" value="UVRD / RECB / PCRA DNA HELICASE FAMILY MEMBER"/>
    <property type="match status" value="1"/>
</dbReference>
<dbReference type="STRING" id="370438.PTH_2529"/>
<evidence type="ECO:0000256" key="11">
    <source>
        <dbReference type="RuleBase" id="RU364053"/>
    </source>
</evidence>
<evidence type="ECO:0000259" key="12">
    <source>
        <dbReference type="PROSITE" id="PS51198"/>
    </source>
</evidence>
<evidence type="ECO:0000256" key="5">
    <source>
        <dbReference type="ARBA" id="ARBA00022840"/>
    </source>
</evidence>
<dbReference type="PROSITE" id="PS51198">
    <property type="entry name" value="UVRD_HELICASE_ATP_BIND"/>
    <property type="match status" value="1"/>
</dbReference>
<dbReference type="Gene3D" id="1.10.10.160">
    <property type="match status" value="1"/>
</dbReference>
<reference evidence="15" key="1">
    <citation type="journal article" date="2008" name="Genome Res.">
        <title>The genome of Pelotomaculum thermopropionicum reveals niche-associated evolution in anaerobic microbiota.</title>
        <authorList>
            <person name="Kosaka T."/>
            <person name="Kato S."/>
            <person name="Shimoyama T."/>
            <person name="Ishii S."/>
            <person name="Abe T."/>
            <person name="Watanabe K."/>
        </authorList>
    </citation>
    <scope>NUCLEOTIDE SEQUENCE [LARGE SCALE GENOMIC DNA]</scope>
    <source>
        <strain evidence="15">DSM 13744 / JCM 10971 / SI</strain>
    </source>
</reference>
<dbReference type="InterPro" id="IPR000212">
    <property type="entry name" value="DNA_helicase_UvrD/REP"/>
</dbReference>
<accession>A5CZ70</accession>
<comment type="similarity">
    <text evidence="1 11">Belongs to the helicase family. UvrD subfamily.</text>
</comment>
<dbReference type="InterPro" id="IPR027417">
    <property type="entry name" value="P-loop_NTPase"/>
</dbReference>
<feature type="domain" description="UvrD-like helicase C-terminal" evidence="13">
    <location>
        <begin position="285"/>
        <end position="560"/>
    </location>
</feature>
<dbReference type="GO" id="GO:0006260">
    <property type="term" value="P:DNA replication"/>
    <property type="evidence" value="ECO:0007669"/>
    <property type="project" value="InterPro"/>
</dbReference>
<keyword evidence="6 11" id="KW-0238">DNA-binding</keyword>
<dbReference type="Pfam" id="PF21196">
    <property type="entry name" value="PcrA_UvrD_tudor"/>
    <property type="match status" value="1"/>
</dbReference>
<evidence type="ECO:0000256" key="1">
    <source>
        <dbReference type="ARBA" id="ARBA00009922"/>
    </source>
</evidence>
<dbReference type="EC" id="5.6.2.4" evidence="11"/>
<feature type="binding site" evidence="10">
    <location>
        <begin position="26"/>
        <end position="33"/>
    </location>
    <ligand>
        <name>ATP</name>
        <dbReference type="ChEBI" id="CHEBI:30616"/>
    </ligand>
</feature>
<evidence type="ECO:0000256" key="2">
    <source>
        <dbReference type="ARBA" id="ARBA00022741"/>
    </source>
</evidence>
<dbReference type="HOGENOM" id="CLU_004585_5_2_9"/>
<dbReference type="InterPro" id="IPR013986">
    <property type="entry name" value="DExx_box_DNA_helicase_dom_sf"/>
</dbReference>
<dbReference type="Proteomes" id="UP000006556">
    <property type="component" value="Chromosome"/>
</dbReference>
<dbReference type="GO" id="GO:0043138">
    <property type="term" value="F:3'-5' DNA helicase activity"/>
    <property type="evidence" value="ECO:0007669"/>
    <property type="project" value="UniProtKB-EC"/>
</dbReference>
<evidence type="ECO:0000256" key="3">
    <source>
        <dbReference type="ARBA" id="ARBA00022801"/>
    </source>
</evidence>
<dbReference type="GO" id="GO:0033202">
    <property type="term" value="C:DNA helicase complex"/>
    <property type="evidence" value="ECO:0007669"/>
    <property type="project" value="TreeGrafter"/>
</dbReference>
<sequence length="710" mass="80267">MDLLSQLNPDQVAAVTHGEGPLLVLAGAGSGKTRVLTCRVAYLLKEFKVLPHQILAITFTNKAAGEMRERVGALVPETARDLWICTFHAACLRILRRQESFYGRDRNFVIYDADDQLTVLKDCIKELKLDDKKHPPRAVAAAISQAKNMLMGPGEYERHAYDQFSQAVSEVYSLYQDRLVKNNAVDFDDLIFLTVRLFREYPQVLAYYQNRFRHILVDEYQDTNHAQYVLVNLLAAAHRNLCVVGDPDQGIYGWRGADIRNILSFERDYPEAKVVRLEQNYRSTGFILEAANHIIRNNAGRREKRLWTAAGRGFPVIVHYAADEHAEADFVAGRILRLKELEKRPYRDFAVLYRTHAQSRVIEEVFVRAGIPYAIIGGLKFYERKEIKDMLAYLRLVLNPNDGLSLARIINVPRRGIGEASLQKIAVFAREGGISLVEALERAAEIAGLTAAAKARSAALGALLRDLAERSSYSSVTELAREVMEKTGYRQELLAENTVEARTRLENLDEFLSVTGEFDRQAEEKGLRSFLENVALVTDLDYYDEGADQVALMTLHSAKGLEFPVVFLTGMEEGVFPHSRSLPEPGELEEERRLCYVGVTRARERLYLTHCWSRNLYGAQRCNMPSRFLEEIPPHLVSSDDMLDGMQEKRQAAAKVGRFILGDKVRHRKWGVGVIVGVQGEGEDTEFKVAFPDQGIKVLLAKYAPLEKTN</sequence>
<gene>
    <name evidence="14" type="primary">UvrD</name>
    <name evidence="14" type="ordered locus">PTH_2529</name>
</gene>
<comment type="catalytic activity">
    <reaction evidence="8">
        <text>Couples ATP hydrolysis with the unwinding of duplex DNA by translocating in the 3'-5' direction.</text>
        <dbReference type="EC" id="5.6.2.4"/>
    </reaction>
</comment>
<evidence type="ECO:0000256" key="10">
    <source>
        <dbReference type="PROSITE-ProRule" id="PRU00560"/>
    </source>
</evidence>
<evidence type="ECO:0000259" key="13">
    <source>
        <dbReference type="PROSITE" id="PS51217"/>
    </source>
</evidence>
<keyword evidence="15" id="KW-1185">Reference proteome</keyword>
<keyword evidence="5 10" id="KW-0067">ATP-binding</keyword>
<dbReference type="InterPro" id="IPR014016">
    <property type="entry name" value="UvrD-like_ATP-bd"/>
</dbReference>
<dbReference type="InterPro" id="IPR005751">
    <property type="entry name" value="ATP-dep_DNA_helicase_PcrA"/>
</dbReference>
<name>A5CZ70_PELTS</name>
<dbReference type="eggNOG" id="COG0210">
    <property type="taxonomic scope" value="Bacteria"/>
</dbReference>
<dbReference type="Gene3D" id="3.40.50.300">
    <property type="entry name" value="P-loop containing nucleotide triphosphate hydrolases"/>
    <property type="match status" value="2"/>
</dbReference>
<comment type="catalytic activity">
    <reaction evidence="9 11">
        <text>ATP + H2O = ADP + phosphate + H(+)</text>
        <dbReference type="Rhea" id="RHEA:13065"/>
        <dbReference type="ChEBI" id="CHEBI:15377"/>
        <dbReference type="ChEBI" id="CHEBI:15378"/>
        <dbReference type="ChEBI" id="CHEBI:30616"/>
        <dbReference type="ChEBI" id="CHEBI:43474"/>
        <dbReference type="ChEBI" id="CHEBI:456216"/>
        <dbReference type="EC" id="5.6.2.4"/>
    </reaction>
</comment>
<keyword evidence="7" id="KW-0413">Isomerase</keyword>
<proteinExistence type="inferred from homology"/>
<evidence type="ECO:0000256" key="7">
    <source>
        <dbReference type="ARBA" id="ARBA00023235"/>
    </source>
</evidence>